<feature type="region of interest" description="Disordered" evidence="1">
    <location>
        <begin position="193"/>
        <end position="270"/>
    </location>
</feature>
<feature type="compositionally biased region" description="Basic and acidic residues" evidence="1">
    <location>
        <begin position="246"/>
        <end position="261"/>
    </location>
</feature>
<name>A0A0G4HCA4_9ALVE</name>
<feature type="compositionally biased region" description="Basic and acidic residues" evidence="1">
    <location>
        <begin position="193"/>
        <end position="206"/>
    </location>
</feature>
<dbReference type="PhylomeDB" id="A0A0G4HCA4"/>
<dbReference type="AlphaFoldDB" id="A0A0G4HCA4"/>
<dbReference type="VEuPathDB" id="CryptoDB:Cvel_26038"/>
<feature type="compositionally biased region" description="Basic and acidic residues" evidence="1">
    <location>
        <begin position="1"/>
        <end position="24"/>
    </location>
</feature>
<evidence type="ECO:0000313" key="2">
    <source>
        <dbReference type="EMBL" id="CEM41467.1"/>
    </source>
</evidence>
<feature type="compositionally biased region" description="Polar residues" evidence="1">
    <location>
        <begin position="123"/>
        <end position="132"/>
    </location>
</feature>
<gene>
    <name evidence="2" type="ORF">Cvel_26038</name>
</gene>
<evidence type="ECO:0000256" key="1">
    <source>
        <dbReference type="SAM" id="MobiDB-lite"/>
    </source>
</evidence>
<feature type="compositionally biased region" description="Low complexity" evidence="1">
    <location>
        <begin position="72"/>
        <end position="82"/>
    </location>
</feature>
<protein>
    <submittedName>
        <fullName evidence="2">Uncharacterized protein</fullName>
    </submittedName>
</protein>
<feature type="region of interest" description="Disordered" evidence="1">
    <location>
        <begin position="1"/>
        <end position="133"/>
    </location>
</feature>
<feature type="compositionally biased region" description="Pro residues" evidence="1">
    <location>
        <begin position="26"/>
        <end position="38"/>
    </location>
</feature>
<sequence length="270" mass="29425">MSQSPEHKQSSPSPSRHDLSDKRAGPSPPPSSTPPTPPSSTTDCHRPGRRKTSKGQSKSKADGASEVGLSTAKGAPPSGAANSPPPCASLYRSTSQPDGPPDETNENYPALPTAGRAWEATTAGLSPPSQSAIVCAWGPMGRDKEKERRWMDAAALAVNGCRTDPPRVEQGRIKRAQWWEEERKGYAKAVGRARKEVREWRAEQRRQPPPSSSFITAGNFRHQGDKPTRRLEGEGDLDSSPQSSSRRKEEETWAGKREQRVRLHSTCECG</sequence>
<feature type="compositionally biased region" description="Basic and acidic residues" evidence="1">
    <location>
        <begin position="222"/>
        <end position="233"/>
    </location>
</feature>
<dbReference type="EMBL" id="CDMZ01002239">
    <property type="protein sequence ID" value="CEM41467.1"/>
    <property type="molecule type" value="Genomic_DNA"/>
</dbReference>
<organism evidence="2">
    <name type="scientific">Chromera velia CCMP2878</name>
    <dbReference type="NCBI Taxonomy" id="1169474"/>
    <lineage>
        <taxon>Eukaryota</taxon>
        <taxon>Sar</taxon>
        <taxon>Alveolata</taxon>
        <taxon>Colpodellida</taxon>
        <taxon>Chromeraceae</taxon>
        <taxon>Chromera</taxon>
    </lineage>
</organism>
<proteinExistence type="predicted"/>
<accession>A0A0G4HCA4</accession>
<reference evidence="2" key="1">
    <citation type="submission" date="2014-11" db="EMBL/GenBank/DDBJ databases">
        <authorList>
            <person name="Otto D Thomas"/>
            <person name="Naeem Raeece"/>
        </authorList>
    </citation>
    <scope>NUCLEOTIDE SEQUENCE</scope>
</reference>